<gene>
    <name evidence="1" type="ORF">E4S40_08560</name>
</gene>
<dbReference type="EMBL" id="SPSB01000002">
    <property type="protein sequence ID" value="TFV96264.1"/>
    <property type="molecule type" value="Genomic_DNA"/>
</dbReference>
<sequence length="374" mass="43061">MMRIFIFLILWVILLPSCDFRDNRLEQINSLPFSDTLVIDFENLPMPNEKSSSGTHEGRFYFTFNFLDSMGLYFYDFVSEKWESNFFQKQGPNGIIKDGPFLIINDSLAFHPLIGLSGFQLVNYQARQVQNFKFPDNRFEVGKISDKSIHFDGRFIRFPVSFSKSNWDEDYVSEVPIYGVFDTYSSNFTSLMKYPEELFGGTYSLNFLSKTFLVVNDHIYLNMAKSHEIYKYDLGLNLVEEITLQSQNVDVSNPGLLNDQILNMMNSKLGGEYSSLFESDGFLYRTVSYLPNSSNNSVENLNGYIEVLETLRFEILKFSLSTKVISRYDYSGSPTSKGIGDGLVLKKNSNLYFWLFDKVEDGKEKFVSLSNISG</sequence>
<evidence type="ECO:0000313" key="2">
    <source>
        <dbReference type="Proteomes" id="UP000297647"/>
    </source>
</evidence>
<proteinExistence type="predicted"/>
<dbReference type="RefSeq" id="WP_135073018.1">
    <property type="nucleotide sequence ID" value="NZ_SPSB01000002.1"/>
</dbReference>
<dbReference type="AlphaFoldDB" id="A0A4Y9QUH6"/>
<name>A0A4Y9QUH6_9BACT</name>
<accession>A0A4Y9QUH6</accession>
<keyword evidence="2" id="KW-1185">Reference proteome</keyword>
<reference evidence="1 2" key="1">
    <citation type="submission" date="2019-03" db="EMBL/GenBank/DDBJ databases">
        <title>Algoriphagus sp. nov, a new strain isolated from root system soil of mangrove plant Kandelia.</title>
        <authorList>
            <person name="Yin Q."/>
            <person name="Wang K."/>
            <person name="Song Z."/>
        </authorList>
    </citation>
    <scope>NUCLEOTIDE SEQUENCE [LARGE SCALE GENOMIC DNA]</scope>
    <source>
        <strain evidence="1 2">XY-J91</strain>
    </source>
</reference>
<evidence type="ECO:0000313" key="1">
    <source>
        <dbReference type="EMBL" id="TFV96264.1"/>
    </source>
</evidence>
<protein>
    <submittedName>
        <fullName evidence="1">DUF4221 domain-containing protein</fullName>
    </submittedName>
</protein>
<comment type="caution">
    <text evidence="1">The sequence shown here is derived from an EMBL/GenBank/DDBJ whole genome shotgun (WGS) entry which is preliminary data.</text>
</comment>
<dbReference type="Proteomes" id="UP000297647">
    <property type="component" value="Unassembled WGS sequence"/>
</dbReference>
<dbReference type="OrthoDB" id="827977at2"/>
<organism evidence="1 2">
    <name type="scientific">Algoriphagus kandeliae</name>
    <dbReference type="NCBI Taxonomy" id="2562278"/>
    <lineage>
        <taxon>Bacteria</taxon>
        <taxon>Pseudomonadati</taxon>
        <taxon>Bacteroidota</taxon>
        <taxon>Cytophagia</taxon>
        <taxon>Cytophagales</taxon>
        <taxon>Cyclobacteriaceae</taxon>
        <taxon>Algoriphagus</taxon>
    </lineage>
</organism>